<dbReference type="Proteomes" id="UP001153709">
    <property type="component" value="Chromosome 5"/>
</dbReference>
<feature type="region of interest" description="Disordered" evidence="1">
    <location>
        <begin position="1"/>
        <end position="85"/>
    </location>
</feature>
<dbReference type="EMBL" id="OU898280">
    <property type="protein sequence ID" value="CAG9834471.1"/>
    <property type="molecule type" value="Genomic_DNA"/>
</dbReference>
<feature type="compositionally biased region" description="Polar residues" evidence="1">
    <location>
        <begin position="40"/>
        <end position="66"/>
    </location>
</feature>
<dbReference type="OrthoDB" id="6797807at2759"/>
<proteinExistence type="predicted"/>
<sequence>MALSKKKEHRQIVQEAASLEDLSSPAASPENHSPAAASLENLNPSPASPRNLSKPATSTDNLSPTAASPKYLNPSAVSPENPRSFTSELQGRFQHLSFLESPIGLQTIRM</sequence>
<evidence type="ECO:0000256" key="1">
    <source>
        <dbReference type="SAM" id="MobiDB-lite"/>
    </source>
</evidence>
<dbReference type="AlphaFoldDB" id="A0A9N9T575"/>
<feature type="compositionally biased region" description="Polar residues" evidence="1">
    <location>
        <begin position="75"/>
        <end position="85"/>
    </location>
</feature>
<protein>
    <submittedName>
        <fullName evidence="2">Uncharacterized protein</fullName>
    </submittedName>
</protein>
<accession>A0A9N9T575</accession>
<reference evidence="2" key="1">
    <citation type="submission" date="2022-01" db="EMBL/GenBank/DDBJ databases">
        <authorList>
            <person name="King R."/>
        </authorList>
    </citation>
    <scope>NUCLEOTIDE SEQUENCE</scope>
</reference>
<gene>
    <name evidence="2" type="ORF">DIABBA_LOCUS7769</name>
</gene>
<evidence type="ECO:0000313" key="3">
    <source>
        <dbReference type="Proteomes" id="UP001153709"/>
    </source>
</evidence>
<name>A0A9N9T575_DIABA</name>
<keyword evidence="3" id="KW-1185">Reference proteome</keyword>
<evidence type="ECO:0000313" key="2">
    <source>
        <dbReference type="EMBL" id="CAG9834471.1"/>
    </source>
</evidence>
<organism evidence="2 3">
    <name type="scientific">Diabrotica balteata</name>
    <name type="common">Banded cucumber beetle</name>
    <dbReference type="NCBI Taxonomy" id="107213"/>
    <lineage>
        <taxon>Eukaryota</taxon>
        <taxon>Metazoa</taxon>
        <taxon>Ecdysozoa</taxon>
        <taxon>Arthropoda</taxon>
        <taxon>Hexapoda</taxon>
        <taxon>Insecta</taxon>
        <taxon>Pterygota</taxon>
        <taxon>Neoptera</taxon>
        <taxon>Endopterygota</taxon>
        <taxon>Coleoptera</taxon>
        <taxon>Polyphaga</taxon>
        <taxon>Cucujiformia</taxon>
        <taxon>Chrysomeloidea</taxon>
        <taxon>Chrysomelidae</taxon>
        <taxon>Galerucinae</taxon>
        <taxon>Diabroticina</taxon>
        <taxon>Diabroticites</taxon>
        <taxon>Diabrotica</taxon>
    </lineage>
</organism>